<dbReference type="Gene3D" id="1.10.443.10">
    <property type="entry name" value="Intergrase catalytic core"/>
    <property type="match status" value="1"/>
</dbReference>
<dbReference type="RefSeq" id="WP_013148544.1">
    <property type="nucleotide sequence ID" value="NC_014207.1"/>
</dbReference>
<protein>
    <submittedName>
        <fullName evidence="6">Integrase family protein</fullName>
    </submittedName>
</protein>
<dbReference type="SUPFAM" id="SSF56349">
    <property type="entry name" value="DNA breaking-rejoining enzymes"/>
    <property type="match status" value="1"/>
</dbReference>
<dbReference type="GO" id="GO:0003677">
    <property type="term" value="F:DNA binding"/>
    <property type="evidence" value="ECO:0007669"/>
    <property type="project" value="UniProtKB-KW"/>
</dbReference>
<reference evidence="7" key="1">
    <citation type="submission" date="2010-05" db="EMBL/GenBank/DDBJ databases">
        <title>Complete sequence of Methylotenera sp. 301.</title>
        <authorList>
            <person name="Lucas S."/>
            <person name="Copeland A."/>
            <person name="Lapidus A."/>
            <person name="Cheng J.-F."/>
            <person name="Bruce D."/>
            <person name="Goodwin L."/>
            <person name="Pitluck S."/>
            <person name="Clum A."/>
            <person name="Land M."/>
            <person name="Hauser L."/>
            <person name="Kyrpides N."/>
            <person name="Ivanova N."/>
            <person name="Chistoservova L."/>
            <person name="Kalyuzhnaya M."/>
            <person name="Woyke T."/>
        </authorList>
    </citation>
    <scope>NUCLEOTIDE SEQUENCE [LARGE SCALE GENOMIC DNA]</scope>
    <source>
        <strain evidence="7">301</strain>
    </source>
</reference>
<dbReference type="GO" id="GO:0006310">
    <property type="term" value="P:DNA recombination"/>
    <property type="evidence" value="ECO:0007669"/>
    <property type="project" value="UniProtKB-KW"/>
</dbReference>
<dbReference type="KEGG" id="meh:M301_1859"/>
<dbReference type="HOGENOM" id="CLU_048231_2_0_4"/>
<dbReference type="AlphaFoldDB" id="D7DJJ7"/>
<evidence type="ECO:0000313" key="6">
    <source>
        <dbReference type="EMBL" id="ADI30232.1"/>
    </source>
</evidence>
<evidence type="ECO:0000256" key="2">
    <source>
        <dbReference type="ARBA" id="ARBA00022908"/>
    </source>
</evidence>
<keyword evidence="7" id="KW-1185">Reference proteome</keyword>
<dbReference type="EMBL" id="CP002056">
    <property type="protein sequence ID" value="ADI30232.1"/>
    <property type="molecule type" value="Genomic_DNA"/>
</dbReference>
<dbReference type="Proteomes" id="UP000000383">
    <property type="component" value="Chromosome"/>
</dbReference>
<evidence type="ECO:0000259" key="5">
    <source>
        <dbReference type="PROSITE" id="PS51898"/>
    </source>
</evidence>
<gene>
    <name evidence="6" type="ordered locus">M301_1859</name>
</gene>
<evidence type="ECO:0000256" key="3">
    <source>
        <dbReference type="ARBA" id="ARBA00023125"/>
    </source>
</evidence>
<dbReference type="PANTHER" id="PTHR30349:SF41">
    <property type="entry name" value="INTEGRASE_RECOMBINASE PROTEIN MJ0367-RELATED"/>
    <property type="match status" value="1"/>
</dbReference>
<evidence type="ECO:0000256" key="1">
    <source>
        <dbReference type="ARBA" id="ARBA00008857"/>
    </source>
</evidence>
<dbReference type="InterPro" id="IPR013762">
    <property type="entry name" value="Integrase-like_cat_sf"/>
</dbReference>
<dbReference type="Pfam" id="PF00589">
    <property type="entry name" value="Phage_integrase"/>
    <property type="match status" value="1"/>
</dbReference>
<keyword evidence="3" id="KW-0238">DNA-binding</keyword>
<dbReference type="InterPro" id="IPR011010">
    <property type="entry name" value="DNA_brk_join_enz"/>
</dbReference>
<keyword evidence="4" id="KW-0233">DNA recombination</keyword>
<dbReference type="InterPro" id="IPR002104">
    <property type="entry name" value="Integrase_catalytic"/>
</dbReference>
<feature type="domain" description="Tyr recombinase" evidence="5">
    <location>
        <begin position="195"/>
        <end position="408"/>
    </location>
</feature>
<name>D7DJJ7_METV0</name>
<dbReference type="InterPro" id="IPR050090">
    <property type="entry name" value="Tyrosine_recombinase_XerCD"/>
</dbReference>
<dbReference type="eggNOG" id="COG0582">
    <property type="taxonomic scope" value="Bacteria"/>
</dbReference>
<evidence type="ECO:0000313" key="7">
    <source>
        <dbReference type="Proteomes" id="UP000000383"/>
    </source>
</evidence>
<dbReference type="CDD" id="cd00397">
    <property type="entry name" value="DNA_BRE_C"/>
    <property type="match status" value="1"/>
</dbReference>
<comment type="similarity">
    <text evidence="1">Belongs to the 'phage' integrase family.</text>
</comment>
<dbReference type="PROSITE" id="PS51898">
    <property type="entry name" value="TYR_RECOMBINASE"/>
    <property type="match status" value="1"/>
</dbReference>
<keyword evidence="2" id="KW-0229">DNA integration</keyword>
<evidence type="ECO:0000256" key="4">
    <source>
        <dbReference type="ARBA" id="ARBA00023172"/>
    </source>
</evidence>
<dbReference type="GO" id="GO:0015074">
    <property type="term" value="P:DNA integration"/>
    <property type="evidence" value="ECO:0007669"/>
    <property type="project" value="UniProtKB-KW"/>
</dbReference>
<dbReference type="PANTHER" id="PTHR30349">
    <property type="entry name" value="PHAGE INTEGRASE-RELATED"/>
    <property type="match status" value="1"/>
</dbReference>
<reference evidence="6 7" key="2">
    <citation type="journal article" date="2011" name="J. Bacteriol.">
        <title>Genomes of three methylotrophs from a single niche uncover genetic and metabolic divergence of Methylophilaceae.</title>
        <authorList>
            <person name="Lapidus A."/>
            <person name="Clum A."/>
            <person name="Labutti K."/>
            <person name="Kaluzhnaya M.G."/>
            <person name="Lim S."/>
            <person name="Beck D.A."/>
            <person name="Glavina Del Rio T."/>
            <person name="Nolan M."/>
            <person name="Mavromatis K."/>
            <person name="Huntemann M."/>
            <person name="Lucas S."/>
            <person name="Lidstrom M.E."/>
            <person name="Ivanova N."/>
            <person name="Chistoserdova L."/>
        </authorList>
    </citation>
    <scope>NUCLEOTIDE SEQUENCE [LARGE SCALE GENOMIC DNA]</scope>
    <source>
        <strain evidence="6 7">301</strain>
    </source>
</reference>
<organism evidence="6 7">
    <name type="scientific">Methylotenera versatilis (strain 301)</name>
    <dbReference type="NCBI Taxonomy" id="666681"/>
    <lineage>
        <taxon>Bacteria</taxon>
        <taxon>Pseudomonadati</taxon>
        <taxon>Pseudomonadota</taxon>
        <taxon>Betaproteobacteria</taxon>
        <taxon>Nitrosomonadales</taxon>
        <taxon>Methylophilaceae</taxon>
        <taxon>Methylotenera</taxon>
    </lineage>
</organism>
<sequence length="429" mass="49661">MTLRVVELILKSGERHSLLVDEHGLPDWWSSLWVLEKLRPKGMASNTISTKLRAVLVLYRALPLAQDLTSRLARGEWLSLSEIDHLIEQMGLPAELIKPFNNKKGDDYSSFQKRSKVLKLENFRSKLLIQQQLEVTGRTKALRLQFIREYFWWRIESQIMRSRGQAKISHAILRDEIDKYIESKTTNIRDGTGLGEPKGLTEDQQALLLEVIQQIDPRNPWKDDRFIRVRNQLIVELFLACGPRRGGILGIKVPDIDHHTGRISMLRRPDDPEDSRTVQPGLKRGEYKIPLGDRILRLLKEYQVLRHRKVKGRHQYLIVSEGGKPLDHSSINYILRSLREIPSLANIHPHLLRHTWASNHARQRYTEGAGIEQIEMELCTLGGWSNRSKMPTYYTRQFANEQSYDSSLRLQAKAAPIRIRKQNSTDGAE</sequence>
<dbReference type="STRING" id="666681.M301_1859"/>
<accession>D7DJJ7</accession>
<proteinExistence type="inferred from homology"/>
<dbReference type="OrthoDB" id="6819422at2"/>